<dbReference type="Gene3D" id="3.40.50.720">
    <property type="entry name" value="NAD(P)-binding Rossmann-like Domain"/>
    <property type="match status" value="1"/>
</dbReference>
<dbReference type="GO" id="GO:0016491">
    <property type="term" value="F:oxidoreductase activity"/>
    <property type="evidence" value="ECO:0007669"/>
    <property type="project" value="UniProtKB-KW"/>
</dbReference>
<feature type="domain" description="Ketoreductase" evidence="3">
    <location>
        <begin position="9"/>
        <end position="222"/>
    </location>
</feature>
<organism evidence="4">
    <name type="scientific">marine metagenome</name>
    <dbReference type="NCBI Taxonomy" id="408172"/>
    <lineage>
        <taxon>unclassified sequences</taxon>
        <taxon>metagenomes</taxon>
        <taxon>ecological metagenomes</taxon>
    </lineage>
</organism>
<dbReference type="PROSITE" id="PS00061">
    <property type="entry name" value="ADH_SHORT"/>
    <property type="match status" value="1"/>
</dbReference>
<evidence type="ECO:0000256" key="1">
    <source>
        <dbReference type="ARBA" id="ARBA00006484"/>
    </source>
</evidence>
<dbReference type="PANTHER" id="PTHR43639">
    <property type="entry name" value="OXIDOREDUCTASE, SHORT-CHAIN DEHYDROGENASE/REDUCTASE FAMILY (AFU_ORTHOLOGUE AFUA_5G02870)"/>
    <property type="match status" value="1"/>
</dbReference>
<dbReference type="SMART" id="SM00822">
    <property type="entry name" value="PKS_KR"/>
    <property type="match status" value="1"/>
</dbReference>
<dbReference type="PRINTS" id="PR00080">
    <property type="entry name" value="SDRFAMILY"/>
</dbReference>
<name>A0A381Y1M8_9ZZZZ</name>
<evidence type="ECO:0000259" key="3">
    <source>
        <dbReference type="SMART" id="SM00822"/>
    </source>
</evidence>
<evidence type="ECO:0000256" key="2">
    <source>
        <dbReference type="ARBA" id="ARBA00023002"/>
    </source>
</evidence>
<dbReference type="SUPFAM" id="SSF51735">
    <property type="entry name" value="NAD(P)-binding Rossmann-fold domains"/>
    <property type="match status" value="1"/>
</dbReference>
<dbReference type="EMBL" id="UINC01017166">
    <property type="protein sequence ID" value="SVA70865.1"/>
    <property type="molecule type" value="Genomic_DNA"/>
</dbReference>
<gene>
    <name evidence="4" type="ORF">METZ01_LOCUS123719</name>
</gene>
<dbReference type="PANTHER" id="PTHR43639:SF1">
    <property type="entry name" value="SHORT-CHAIN DEHYDROGENASE_REDUCTASE FAMILY PROTEIN"/>
    <property type="match status" value="1"/>
</dbReference>
<dbReference type="InterPro" id="IPR036291">
    <property type="entry name" value="NAD(P)-bd_dom_sf"/>
</dbReference>
<comment type="similarity">
    <text evidence="1">Belongs to the short-chain dehydrogenases/reductases (SDR) family.</text>
</comment>
<dbReference type="InterPro" id="IPR020904">
    <property type="entry name" value="Sc_DH/Rdtase_CS"/>
</dbReference>
<dbReference type="FunFam" id="3.40.50.720:FF:000084">
    <property type="entry name" value="Short-chain dehydrogenase reductase"/>
    <property type="match status" value="1"/>
</dbReference>
<proteinExistence type="inferred from homology"/>
<evidence type="ECO:0000313" key="4">
    <source>
        <dbReference type="EMBL" id="SVA70865.1"/>
    </source>
</evidence>
<sequence length="248" mass="26037">MSEQRLAGRKVLVTGVGRAIGPAIVRRFAQAGARVAAANRTLGRAQTVVDDLTQQGLSAWALPLDLETPTGAAEAVTAAADQLGGLDIVVHNAGGCPWSRLETLSEEDLELTLSINLKACFRLLKAALPWLRQSEHGRFLATSSVTGPKVAMPGAVHYGAAKAGVNAFVRGAALELAAEGITVNAVEPGYIQKPDGFLADPAQRSRIEQYIPLGRLGDPDDIAWAMVYLASDEARYITGQTIVVDGGA</sequence>
<dbReference type="InterPro" id="IPR002347">
    <property type="entry name" value="SDR_fam"/>
</dbReference>
<dbReference type="PRINTS" id="PR00081">
    <property type="entry name" value="GDHRDH"/>
</dbReference>
<feature type="non-terminal residue" evidence="4">
    <location>
        <position position="248"/>
    </location>
</feature>
<reference evidence="4" key="1">
    <citation type="submission" date="2018-05" db="EMBL/GenBank/DDBJ databases">
        <authorList>
            <person name="Lanie J.A."/>
            <person name="Ng W.-L."/>
            <person name="Kazmierczak K.M."/>
            <person name="Andrzejewski T.M."/>
            <person name="Davidsen T.M."/>
            <person name="Wayne K.J."/>
            <person name="Tettelin H."/>
            <person name="Glass J.I."/>
            <person name="Rusch D."/>
            <person name="Podicherti R."/>
            <person name="Tsui H.-C.T."/>
            <person name="Winkler M.E."/>
        </authorList>
    </citation>
    <scope>NUCLEOTIDE SEQUENCE</scope>
</reference>
<protein>
    <recommendedName>
        <fullName evidence="3">Ketoreductase domain-containing protein</fullName>
    </recommendedName>
</protein>
<dbReference type="Pfam" id="PF13561">
    <property type="entry name" value="adh_short_C2"/>
    <property type="match status" value="1"/>
</dbReference>
<dbReference type="InterPro" id="IPR057326">
    <property type="entry name" value="KR_dom"/>
</dbReference>
<accession>A0A381Y1M8</accession>
<keyword evidence="2" id="KW-0560">Oxidoreductase</keyword>
<dbReference type="AlphaFoldDB" id="A0A381Y1M8"/>